<keyword evidence="4" id="KW-1185">Reference proteome</keyword>
<gene>
    <name evidence="5" type="primary">LOC100367738</name>
</gene>
<dbReference type="InterPro" id="IPR026664">
    <property type="entry name" value="Stereocilin-rel"/>
</dbReference>
<dbReference type="PANTHER" id="PTHR23412">
    <property type="entry name" value="STEREOCILIN RELATED"/>
    <property type="match status" value="1"/>
</dbReference>
<protein>
    <submittedName>
        <fullName evidence="5">Uncharacterized protein LOC100367738</fullName>
    </submittedName>
</protein>
<evidence type="ECO:0000313" key="5">
    <source>
        <dbReference type="RefSeq" id="XP_002738654.1"/>
    </source>
</evidence>
<feature type="region of interest" description="Disordered" evidence="3">
    <location>
        <begin position="297"/>
        <end position="333"/>
    </location>
</feature>
<evidence type="ECO:0000256" key="1">
    <source>
        <dbReference type="ARBA" id="ARBA00022729"/>
    </source>
</evidence>
<keyword evidence="1" id="KW-0732">Signal</keyword>
<evidence type="ECO:0000256" key="2">
    <source>
        <dbReference type="ARBA" id="ARBA00023180"/>
    </source>
</evidence>
<evidence type="ECO:0000256" key="3">
    <source>
        <dbReference type="SAM" id="MobiDB-lite"/>
    </source>
</evidence>
<reference evidence="5" key="1">
    <citation type="submission" date="2025-08" db="UniProtKB">
        <authorList>
            <consortium name="RefSeq"/>
        </authorList>
    </citation>
    <scope>IDENTIFICATION</scope>
    <source>
        <tissue evidence="5">Testes</tissue>
    </source>
</reference>
<sequence length="644" mass="70365">MAHVVTWNLNHVQARNLFRRAKEERSGEMGTADFEQMGKAVVGCRHGDLTENVPTDEQLACVQTMSENGRGNMRPKQIRDIADKVVKPRLEALVEDGECILNGLSVEEAASMPEFMLQLPFETFQNETCTTEILEAALCSFGNLDDAEHMRNHPIHNRRELINIILNFYEIGETDPITSDVLNCLGGLACGLTPESIANIEEDALSDYISTSGQCCLRKLQRQAIVDRVMESTGATSIDDNAMVDYLDDLILFLAPDDTAAVDADTIYTKIVDENALDTVLDLSKEAKRLCRFDRKDEDGENTAEDEQRSALIEQAQDGSSTESKRRRRRETSSPCDLIARAEEYCTAFSAEEINSWTTDDFTCALDYMSTICSWSEDQLTALISQAKEVYGADVSQWSGSDLTSLGCIAQGLTHSELSTANIDSNSVVEALSQYDGWSEQQADAALTQYLTLTGKTADTLDATDLSSLMYFLAALDSSSVTQIDIDAFKDAIAVLSEITSFNHDQLDAFLDLCRQIYGDSDISNWLEEDIGEAGVFMAGTTANELSSLSEDQLAGIQALTFSIIRGEVLGALSAAQLENLGSDQVNYISDSTRDLLTAEQIEALETALYGNEVAPATDGSGATGLACSMVAMATSMMLVVFRI</sequence>
<accession>A0ABM0GW58</accession>
<keyword evidence="2" id="KW-0325">Glycoprotein</keyword>
<dbReference type="RefSeq" id="XP_002738654.1">
    <property type="nucleotide sequence ID" value="XM_002738608.2"/>
</dbReference>
<dbReference type="PANTHER" id="PTHR23412:SF17">
    <property type="entry name" value="OTOANCORIN"/>
    <property type="match status" value="1"/>
</dbReference>
<organism evidence="4 5">
    <name type="scientific">Saccoglossus kowalevskii</name>
    <name type="common">Acorn worm</name>
    <dbReference type="NCBI Taxonomy" id="10224"/>
    <lineage>
        <taxon>Eukaryota</taxon>
        <taxon>Metazoa</taxon>
        <taxon>Hemichordata</taxon>
        <taxon>Enteropneusta</taxon>
        <taxon>Harrimaniidae</taxon>
        <taxon>Saccoglossus</taxon>
    </lineage>
</organism>
<proteinExistence type="predicted"/>
<dbReference type="Proteomes" id="UP000694865">
    <property type="component" value="Unplaced"/>
</dbReference>
<dbReference type="GeneID" id="100367738"/>
<name>A0ABM0GW58_SACKO</name>
<evidence type="ECO:0000313" key="4">
    <source>
        <dbReference type="Proteomes" id="UP000694865"/>
    </source>
</evidence>